<evidence type="ECO:0000256" key="9">
    <source>
        <dbReference type="ARBA" id="ARBA00032824"/>
    </source>
</evidence>
<evidence type="ECO:0000259" key="14">
    <source>
        <dbReference type="PROSITE" id="PS51352"/>
    </source>
</evidence>
<dbReference type="EMBL" id="JFHU01000155">
    <property type="protein sequence ID" value="EXX87502.1"/>
    <property type="molecule type" value="Genomic_DNA"/>
</dbReference>
<sequence>MELKNGAKVPDFKLPSPDGEVKLSDYRGKKVVLYFYPHDMTPTCTQQACDFRDAHMELLAGDAVVLGVSTDELDKHARFRDKYELPFLLLSDPNHEVCEQYGVWQQKKLYGREYMGIVRSTFLIDEQGKLIREWRNIKLKGHVQAVLDALRSDGEEATGKPESAARSASKPKQH</sequence>
<comment type="function">
    <text evidence="1">Thiol-specific peroxidase that catalyzes the reduction of hydrogen peroxide and organic hydroperoxides to water and alcohols, respectively. Plays a role in cell protection against oxidative stress by detoxifying peroxides and as sensor of hydrogen peroxide-mediated signaling events.</text>
</comment>
<dbReference type="PROSITE" id="PS51352">
    <property type="entry name" value="THIOREDOXIN_2"/>
    <property type="match status" value="1"/>
</dbReference>
<keyword evidence="4" id="KW-0575">Peroxidase</keyword>
<dbReference type="CDD" id="cd03017">
    <property type="entry name" value="PRX_BCP"/>
    <property type="match status" value="1"/>
</dbReference>
<dbReference type="InterPro" id="IPR013766">
    <property type="entry name" value="Thioredoxin_domain"/>
</dbReference>
<dbReference type="GO" id="GO:0005737">
    <property type="term" value="C:cytoplasm"/>
    <property type="evidence" value="ECO:0007669"/>
    <property type="project" value="TreeGrafter"/>
</dbReference>
<evidence type="ECO:0000256" key="11">
    <source>
        <dbReference type="ARBA" id="ARBA00041373"/>
    </source>
</evidence>
<dbReference type="FunFam" id="3.40.30.10:FF:000007">
    <property type="entry name" value="Thioredoxin-dependent thiol peroxidase"/>
    <property type="match status" value="1"/>
</dbReference>
<dbReference type="NCBIfam" id="NF006960">
    <property type="entry name" value="PRK09437.1"/>
    <property type="match status" value="1"/>
</dbReference>
<reference evidence="15 16" key="1">
    <citation type="submission" date="2014-02" db="EMBL/GenBank/DDBJ databases">
        <title>Genome sequence of Paenibacillus darwinianus reveals adaptive mechanisms for survival in Antarctic soils.</title>
        <authorList>
            <person name="Dsouza M."/>
            <person name="Taylor M.W."/>
            <person name="Turner S.J."/>
            <person name="Aislabie J."/>
        </authorList>
    </citation>
    <scope>NUCLEOTIDE SEQUENCE [LARGE SCALE GENOMIC DNA]</scope>
    <source>
        <strain evidence="15 16">CE1</strain>
    </source>
</reference>
<feature type="domain" description="Thioredoxin" evidence="14">
    <location>
        <begin position="3"/>
        <end position="155"/>
    </location>
</feature>
<evidence type="ECO:0000256" key="5">
    <source>
        <dbReference type="ARBA" id="ARBA00022862"/>
    </source>
</evidence>
<dbReference type="SUPFAM" id="SSF52833">
    <property type="entry name" value="Thioredoxin-like"/>
    <property type="match status" value="1"/>
</dbReference>
<comment type="subunit">
    <text evidence="2">Monomer.</text>
</comment>
<dbReference type="Pfam" id="PF00578">
    <property type="entry name" value="AhpC-TSA"/>
    <property type="match status" value="1"/>
</dbReference>
<dbReference type="Proteomes" id="UP000053750">
    <property type="component" value="Unassembled WGS sequence"/>
</dbReference>
<gene>
    <name evidence="15" type="ORF">BG53_04050</name>
</gene>
<comment type="similarity">
    <text evidence="10">Belongs to the peroxiredoxin family. BCP/PrxQ subfamily.</text>
</comment>
<dbReference type="InterPro" id="IPR036249">
    <property type="entry name" value="Thioredoxin-like_sf"/>
</dbReference>
<evidence type="ECO:0000256" key="2">
    <source>
        <dbReference type="ARBA" id="ARBA00011245"/>
    </source>
</evidence>
<comment type="catalytic activity">
    <reaction evidence="12">
        <text>a hydroperoxide + [thioredoxin]-dithiol = an alcohol + [thioredoxin]-disulfide + H2O</text>
        <dbReference type="Rhea" id="RHEA:62620"/>
        <dbReference type="Rhea" id="RHEA-COMP:10698"/>
        <dbReference type="Rhea" id="RHEA-COMP:10700"/>
        <dbReference type="ChEBI" id="CHEBI:15377"/>
        <dbReference type="ChEBI" id="CHEBI:29950"/>
        <dbReference type="ChEBI" id="CHEBI:30879"/>
        <dbReference type="ChEBI" id="CHEBI:35924"/>
        <dbReference type="ChEBI" id="CHEBI:50058"/>
        <dbReference type="EC" id="1.11.1.24"/>
    </reaction>
</comment>
<dbReference type="OrthoDB" id="9812811at2"/>
<keyword evidence="16" id="KW-1185">Reference proteome</keyword>
<dbReference type="RefSeq" id="WP_036582971.1">
    <property type="nucleotide sequence ID" value="NZ_KK082150.1"/>
</dbReference>
<evidence type="ECO:0000256" key="10">
    <source>
        <dbReference type="ARBA" id="ARBA00038489"/>
    </source>
</evidence>
<dbReference type="InterPro" id="IPR050924">
    <property type="entry name" value="Peroxiredoxin_BCP/PrxQ"/>
</dbReference>
<feature type="region of interest" description="Disordered" evidence="13">
    <location>
        <begin position="152"/>
        <end position="174"/>
    </location>
</feature>
<evidence type="ECO:0000256" key="7">
    <source>
        <dbReference type="ARBA" id="ARBA00023157"/>
    </source>
</evidence>
<dbReference type="GO" id="GO:0008379">
    <property type="term" value="F:thioredoxin peroxidase activity"/>
    <property type="evidence" value="ECO:0007669"/>
    <property type="project" value="TreeGrafter"/>
</dbReference>
<keyword evidence="7" id="KW-1015">Disulfide bond</keyword>
<dbReference type="GO" id="GO:0034599">
    <property type="term" value="P:cellular response to oxidative stress"/>
    <property type="evidence" value="ECO:0007669"/>
    <property type="project" value="TreeGrafter"/>
</dbReference>
<evidence type="ECO:0000256" key="13">
    <source>
        <dbReference type="SAM" id="MobiDB-lite"/>
    </source>
</evidence>
<evidence type="ECO:0000256" key="6">
    <source>
        <dbReference type="ARBA" id="ARBA00023002"/>
    </source>
</evidence>
<keyword evidence="6" id="KW-0560">Oxidoreductase</keyword>
<dbReference type="AlphaFoldDB" id="A0A9W5S129"/>
<evidence type="ECO:0000256" key="3">
    <source>
        <dbReference type="ARBA" id="ARBA00013017"/>
    </source>
</evidence>
<keyword evidence="8" id="KW-0676">Redox-active center</keyword>
<dbReference type="Gene3D" id="3.40.30.10">
    <property type="entry name" value="Glutaredoxin"/>
    <property type="match status" value="1"/>
</dbReference>
<name>A0A9W5S129_9BACL</name>
<keyword evidence="5" id="KW-0049">Antioxidant</keyword>
<dbReference type="EC" id="1.11.1.24" evidence="3"/>
<comment type="caution">
    <text evidence="15">The sequence shown here is derived from an EMBL/GenBank/DDBJ whole genome shotgun (WGS) entry which is preliminary data.</text>
</comment>
<evidence type="ECO:0000256" key="8">
    <source>
        <dbReference type="ARBA" id="ARBA00023284"/>
    </source>
</evidence>
<dbReference type="GO" id="GO:0045454">
    <property type="term" value="P:cell redox homeostasis"/>
    <property type="evidence" value="ECO:0007669"/>
    <property type="project" value="TreeGrafter"/>
</dbReference>
<evidence type="ECO:0000256" key="4">
    <source>
        <dbReference type="ARBA" id="ARBA00022559"/>
    </source>
</evidence>
<proteinExistence type="inferred from homology"/>
<evidence type="ECO:0000313" key="16">
    <source>
        <dbReference type="Proteomes" id="UP000053750"/>
    </source>
</evidence>
<protein>
    <recommendedName>
        <fullName evidence="3">thioredoxin-dependent peroxiredoxin</fullName>
        <ecNumber evidence="3">1.11.1.24</ecNumber>
    </recommendedName>
    <alternativeName>
        <fullName evidence="11">Bacterioferritin comigratory protein</fullName>
    </alternativeName>
    <alternativeName>
        <fullName evidence="9">Thioredoxin peroxidase</fullName>
    </alternativeName>
</protein>
<accession>A0A9W5S129</accession>
<dbReference type="PANTHER" id="PTHR42801">
    <property type="entry name" value="THIOREDOXIN-DEPENDENT PEROXIDE REDUCTASE"/>
    <property type="match status" value="1"/>
</dbReference>
<organism evidence="15 16">
    <name type="scientific">Paenibacillus darwinianus</name>
    <dbReference type="NCBI Taxonomy" id="1380763"/>
    <lineage>
        <taxon>Bacteria</taxon>
        <taxon>Bacillati</taxon>
        <taxon>Bacillota</taxon>
        <taxon>Bacilli</taxon>
        <taxon>Bacillales</taxon>
        <taxon>Paenibacillaceae</taxon>
        <taxon>Paenibacillus</taxon>
    </lineage>
</organism>
<dbReference type="InterPro" id="IPR000866">
    <property type="entry name" value="AhpC/TSA"/>
</dbReference>
<dbReference type="PANTHER" id="PTHR42801:SF4">
    <property type="entry name" value="AHPC_TSA FAMILY PROTEIN"/>
    <property type="match status" value="1"/>
</dbReference>
<evidence type="ECO:0000256" key="1">
    <source>
        <dbReference type="ARBA" id="ARBA00003330"/>
    </source>
</evidence>
<evidence type="ECO:0000256" key="12">
    <source>
        <dbReference type="ARBA" id="ARBA00049091"/>
    </source>
</evidence>
<evidence type="ECO:0000313" key="15">
    <source>
        <dbReference type="EMBL" id="EXX87502.1"/>
    </source>
</evidence>